<accession>A0A5D0XLW7</accession>
<dbReference type="AlphaFoldDB" id="A0A5D0XLW7"/>
<sequence>MSPAYREVMRWDALFDDLEAQLESAATRGQENEIRERTRVEQSRLTLVQRLTGHLDRPLGVTTRGGRSLTGLLTTVGSAWIAVLVEGRSIIVPLQSLSSVRGLGRGVGQPLTGVGARLGLGSALRALSRDRAQVSIWLIAPAARTTGVIDRVGADFLDLGLAGPGDGRRGTAMRDLLTVPFASIDTLDAATTPE</sequence>
<comment type="caution">
    <text evidence="1">The sequence shown here is derived from an EMBL/GenBank/DDBJ whole genome shotgun (WGS) entry which is preliminary data.</text>
</comment>
<reference evidence="1 2" key="1">
    <citation type="submission" date="2019-08" db="EMBL/GenBank/DDBJ databases">
        <title>Genone of Arthrobacter echini P9.</title>
        <authorList>
            <person name="Bowman J.P."/>
        </authorList>
    </citation>
    <scope>NUCLEOTIDE SEQUENCE [LARGE SCALE GENOMIC DNA]</scope>
    <source>
        <strain evidence="1 2">P9</strain>
    </source>
</reference>
<dbReference type="OrthoDB" id="3827359at2"/>
<dbReference type="RefSeq" id="WP_148601590.1">
    <property type="nucleotide sequence ID" value="NZ_VSLD01000007.1"/>
</dbReference>
<name>A0A5D0XLW7_9MICC</name>
<evidence type="ECO:0000313" key="2">
    <source>
        <dbReference type="Proteomes" id="UP000323410"/>
    </source>
</evidence>
<dbReference type="Proteomes" id="UP000323410">
    <property type="component" value="Unassembled WGS sequence"/>
</dbReference>
<evidence type="ECO:0000313" key="1">
    <source>
        <dbReference type="EMBL" id="TYC97452.1"/>
    </source>
</evidence>
<proteinExistence type="predicted"/>
<keyword evidence="2" id="KW-1185">Reference proteome</keyword>
<evidence type="ECO:0008006" key="3">
    <source>
        <dbReference type="Google" id="ProtNLM"/>
    </source>
</evidence>
<dbReference type="EMBL" id="VSLD01000007">
    <property type="protein sequence ID" value="TYC97452.1"/>
    <property type="molecule type" value="Genomic_DNA"/>
</dbReference>
<gene>
    <name evidence="1" type="ORF">FQ377_12425</name>
</gene>
<protein>
    <recommendedName>
        <fullName evidence="3">Fis family transcriptional regulator</fullName>
    </recommendedName>
</protein>
<organism evidence="1 2">
    <name type="scientific">Arthrobacter echini</name>
    <dbReference type="NCBI Taxonomy" id="1529066"/>
    <lineage>
        <taxon>Bacteria</taxon>
        <taxon>Bacillati</taxon>
        <taxon>Actinomycetota</taxon>
        <taxon>Actinomycetes</taxon>
        <taxon>Micrococcales</taxon>
        <taxon>Micrococcaceae</taxon>
        <taxon>Arthrobacter</taxon>
    </lineage>
</organism>